<dbReference type="Proteomes" id="UP000664132">
    <property type="component" value="Unassembled WGS sequence"/>
</dbReference>
<evidence type="ECO:0000313" key="9">
    <source>
        <dbReference type="EMBL" id="KAG4414581.1"/>
    </source>
</evidence>
<evidence type="ECO:0000256" key="6">
    <source>
        <dbReference type="SAM" id="MobiDB-lite"/>
    </source>
</evidence>
<comment type="similarity">
    <text evidence="5">Belongs to the SAT4 family.</text>
</comment>
<proteinExistence type="inferred from homology"/>
<feature type="region of interest" description="Disordered" evidence="6">
    <location>
        <begin position="323"/>
        <end position="363"/>
    </location>
</feature>
<sequence>MDPTVSTGPVDRSTNAPSILAVNGVFCGAAVLVMAARFYVRAIMLKTLGTDDWLILAATLCGVGVFTCFVGETHNGKGMHMNSIRPDESIRLSHWTYFHSIIVTVGISLVKLSVAFFLLRLAPGKAHKIFLYCVIAFLCAFTLSSAGTIAFSCIPIRASWDRASEPNAKCFSLDTFTNIGLFNSIVNIITDVLFASLPIPIVWKLQVNLRTKISLIAILSLGYFACVCSIVKTTIQVKVFSDPDSTRDDRYSIWNAIELYVGLLAASLPALRPLFKSMLDLRTRATSSSNAQRHKYYMQEDAIGMNSLPGQTRGSKYNVRVTTRSQPTKSVLGRSSHNTQSEEDFASKGDADSLDDILPMQGREKGITKTVNISVT</sequence>
<keyword evidence="2 7" id="KW-0812">Transmembrane</keyword>
<comment type="caution">
    <text evidence="9">The sequence shown here is derived from an EMBL/GenBank/DDBJ whole genome shotgun (WGS) entry which is preliminary data.</text>
</comment>
<dbReference type="InterPro" id="IPR049326">
    <property type="entry name" value="Rhodopsin_dom_fungi"/>
</dbReference>
<gene>
    <name evidence="9" type="ORF">IFR04_012279</name>
</gene>
<accession>A0A8H7W1P8</accession>
<dbReference type="PANTHER" id="PTHR33048">
    <property type="entry name" value="PTH11-LIKE INTEGRAL MEMBRANE PROTEIN (AFU_ORTHOLOGUE AFUA_5G11245)"/>
    <property type="match status" value="1"/>
</dbReference>
<name>A0A8H7W1P8_9HELO</name>
<dbReference type="GO" id="GO:0016020">
    <property type="term" value="C:membrane"/>
    <property type="evidence" value="ECO:0007669"/>
    <property type="project" value="UniProtKB-SubCell"/>
</dbReference>
<evidence type="ECO:0000259" key="8">
    <source>
        <dbReference type="Pfam" id="PF20684"/>
    </source>
</evidence>
<feature type="transmembrane region" description="Helical" evidence="7">
    <location>
        <begin position="131"/>
        <end position="160"/>
    </location>
</feature>
<evidence type="ECO:0000256" key="7">
    <source>
        <dbReference type="SAM" id="Phobius"/>
    </source>
</evidence>
<feature type="transmembrane region" description="Helical" evidence="7">
    <location>
        <begin position="253"/>
        <end position="275"/>
    </location>
</feature>
<protein>
    <recommendedName>
        <fullName evidence="8">Rhodopsin domain-containing protein</fullName>
    </recommendedName>
</protein>
<dbReference type="OrthoDB" id="3897607at2759"/>
<evidence type="ECO:0000313" key="10">
    <source>
        <dbReference type="Proteomes" id="UP000664132"/>
    </source>
</evidence>
<feature type="transmembrane region" description="Helical" evidence="7">
    <location>
        <begin position="52"/>
        <end position="74"/>
    </location>
</feature>
<evidence type="ECO:0000256" key="4">
    <source>
        <dbReference type="ARBA" id="ARBA00023136"/>
    </source>
</evidence>
<feature type="transmembrane region" description="Helical" evidence="7">
    <location>
        <begin position="215"/>
        <end position="233"/>
    </location>
</feature>
<comment type="subcellular location">
    <subcellularLocation>
        <location evidence="1">Membrane</location>
        <topology evidence="1">Multi-pass membrane protein</topology>
    </subcellularLocation>
</comment>
<dbReference type="PANTHER" id="PTHR33048:SF167">
    <property type="entry name" value="INTEGRAL MEMBRANE PROTEIN"/>
    <property type="match status" value="1"/>
</dbReference>
<keyword evidence="10" id="KW-1185">Reference proteome</keyword>
<keyword evidence="3 7" id="KW-1133">Transmembrane helix</keyword>
<dbReference type="InterPro" id="IPR052337">
    <property type="entry name" value="SAT4-like"/>
</dbReference>
<feature type="compositionally biased region" description="Polar residues" evidence="6">
    <location>
        <begin position="323"/>
        <end position="339"/>
    </location>
</feature>
<keyword evidence="4 7" id="KW-0472">Membrane</keyword>
<evidence type="ECO:0000256" key="5">
    <source>
        <dbReference type="ARBA" id="ARBA00038359"/>
    </source>
</evidence>
<evidence type="ECO:0000256" key="3">
    <source>
        <dbReference type="ARBA" id="ARBA00022989"/>
    </source>
</evidence>
<dbReference type="AlphaFoldDB" id="A0A8H7W1P8"/>
<dbReference type="Pfam" id="PF20684">
    <property type="entry name" value="Fung_rhodopsin"/>
    <property type="match status" value="1"/>
</dbReference>
<feature type="transmembrane region" description="Helical" evidence="7">
    <location>
        <begin position="94"/>
        <end position="119"/>
    </location>
</feature>
<feature type="transmembrane region" description="Helical" evidence="7">
    <location>
        <begin position="20"/>
        <end position="40"/>
    </location>
</feature>
<evidence type="ECO:0000256" key="2">
    <source>
        <dbReference type="ARBA" id="ARBA00022692"/>
    </source>
</evidence>
<feature type="transmembrane region" description="Helical" evidence="7">
    <location>
        <begin position="180"/>
        <end position="203"/>
    </location>
</feature>
<organism evidence="9 10">
    <name type="scientific">Cadophora malorum</name>
    <dbReference type="NCBI Taxonomy" id="108018"/>
    <lineage>
        <taxon>Eukaryota</taxon>
        <taxon>Fungi</taxon>
        <taxon>Dikarya</taxon>
        <taxon>Ascomycota</taxon>
        <taxon>Pezizomycotina</taxon>
        <taxon>Leotiomycetes</taxon>
        <taxon>Helotiales</taxon>
        <taxon>Ploettnerulaceae</taxon>
        <taxon>Cadophora</taxon>
    </lineage>
</organism>
<feature type="domain" description="Rhodopsin" evidence="8">
    <location>
        <begin position="36"/>
        <end position="276"/>
    </location>
</feature>
<reference evidence="9" key="1">
    <citation type="submission" date="2021-02" db="EMBL/GenBank/DDBJ databases">
        <title>Genome sequence Cadophora malorum strain M34.</title>
        <authorList>
            <person name="Stefanovic E."/>
            <person name="Vu D."/>
            <person name="Scully C."/>
            <person name="Dijksterhuis J."/>
            <person name="Roader J."/>
            <person name="Houbraken J."/>
        </authorList>
    </citation>
    <scope>NUCLEOTIDE SEQUENCE</scope>
    <source>
        <strain evidence="9">M34</strain>
    </source>
</reference>
<dbReference type="EMBL" id="JAFJYH010000258">
    <property type="protein sequence ID" value="KAG4414581.1"/>
    <property type="molecule type" value="Genomic_DNA"/>
</dbReference>
<evidence type="ECO:0000256" key="1">
    <source>
        <dbReference type="ARBA" id="ARBA00004141"/>
    </source>
</evidence>